<keyword evidence="2" id="KW-1185">Reference proteome</keyword>
<dbReference type="AlphaFoldDB" id="A0AAW0PTT6"/>
<evidence type="ECO:0000313" key="2">
    <source>
        <dbReference type="Proteomes" id="UP001460270"/>
    </source>
</evidence>
<name>A0AAW0PTT6_9GOBI</name>
<sequence length="87" mass="9776">MSKVTDLREVGIGVSFCGSMEETDLFFWRKKLSCFCQCPVPVPKKLLPQICSCQKLNPVPEILLLPQICSCHRPDSARVLLLPEVQS</sequence>
<protein>
    <submittedName>
        <fullName evidence="1">Uncharacterized protein</fullName>
    </submittedName>
</protein>
<gene>
    <name evidence="1" type="ORF">WMY93_005864</name>
</gene>
<organism evidence="1 2">
    <name type="scientific">Mugilogobius chulae</name>
    <name type="common">yellowstripe goby</name>
    <dbReference type="NCBI Taxonomy" id="88201"/>
    <lineage>
        <taxon>Eukaryota</taxon>
        <taxon>Metazoa</taxon>
        <taxon>Chordata</taxon>
        <taxon>Craniata</taxon>
        <taxon>Vertebrata</taxon>
        <taxon>Euteleostomi</taxon>
        <taxon>Actinopterygii</taxon>
        <taxon>Neopterygii</taxon>
        <taxon>Teleostei</taxon>
        <taxon>Neoteleostei</taxon>
        <taxon>Acanthomorphata</taxon>
        <taxon>Gobiaria</taxon>
        <taxon>Gobiiformes</taxon>
        <taxon>Gobioidei</taxon>
        <taxon>Gobiidae</taxon>
        <taxon>Gobionellinae</taxon>
        <taxon>Mugilogobius</taxon>
    </lineage>
</organism>
<proteinExistence type="predicted"/>
<comment type="caution">
    <text evidence="1">The sequence shown here is derived from an EMBL/GenBank/DDBJ whole genome shotgun (WGS) entry which is preliminary data.</text>
</comment>
<accession>A0AAW0PTT6</accession>
<evidence type="ECO:0000313" key="1">
    <source>
        <dbReference type="EMBL" id="KAK7929469.1"/>
    </source>
</evidence>
<reference evidence="2" key="1">
    <citation type="submission" date="2024-04" db="EMBL/GenBank/DDBJ databases">
        <title>Salinicola lusitanus LLJ914,a marine bacterium isolated from the Okinawa Trough.</title>
        <authorList>
            <person name="Li J."/>
        </authorList>
    </citation>
    <scope>NUCLEOTIDE SEQUENCE [LARGE SCALE GENOMIC DNA]</scope>
</reference>
<dbReference type="Proteomes" id="UP001460270">
    <property type="component" value="Unassembled WGS sequence"/>
</dbReference>
<dbReference type="EMBL" id="JBBPFD010000004">
    <property type="protein sequence ID" value="KAK7929469.1"/>
    <property type="molecule type" value="Genomic_DNA"/>
</dbReference>